<comment type="caution">
    <text evidence="1">The sequence shown here is derived from an EMBL/GenBank/DDBJ whole genome shotgun (WGS) entry which is preliminary data.</text>
</comment>
<proteinExistence type="predicted"/>
<dbReference type="AlphaFoldDB" id="A0A8J4A367"/>
<evidence type="ECO:0000313" key="1">
    <source>
        <dbReference type="EMBL" id="GIJ73968.1"/>
    </source>
</evidence>
<reference evidence="1" key="1">
    <citation type="submission" date="2021-01" db="EMBL/GenBank/DDBJ databases">
        <title>Whole genome shotgun sequence of Virgisporangium ochraceum NBRC 16418.</title>
        <authorList>
            <person name="Komaki H."/>
            <person name="Tamura T."/>
        </authorList>
    </citation>
    <scope>NUCLEOTIDE SEQUENCE</scope>
    <source>
        <strain evidence="1">NBRC 16418</strain>
    </source>
</reference>
<name>A0A8J4A367_9ACTN</name>
<accession>A0A8J4A367</accession>
<dbReference type="EMBL" id="BOPH01000128">
    <property type="protein sequence ID" value="GIJ73968.1"/>
    <property type="molecule type" value="Genomic_DNA"/>
</dbReference>
<gene>
    <name evidence="1" type="ORF">Voc01_088850</name>
</gene>
<sequence length="154" mass="16760">MTADRWQDDDQLLADLAEAVRATDPTTDWVRRLGAEVPLFRQLDQDIELATLTYDSALDPALVARNGGTAEYRTLLFQGRSGQVQLEAVGRQVIGQVMPSLGGTVSIDARDGTVATADVDETGCFQVPSVPTGLLRLVWNAPTGVLATEWARWF</sequence>
<dbReference type="Proteomes" id="UP000635606">
    <property type="component" value="Unassembled WGS sequence"/>
</dbReference>
<dbReference type="RefSeq" id="WP_203933785.1">
    <property type="nucleotide sequence ID" value="NZ_BOPH01000128.1"/>
</dbReference>
<keyword evidence="2" id="KW-1185">Reference proteome</keyword>
<organism evidence="1 2">
    <name type="scientific">Virgisporangium ochraceum</name>
    <dbReference type="NCBI Taxonomy" id="65505"/>
    <lineage>
        <taxon>Bacteria</taxon>
        <taxon>Bacillati</taxon>
        <taxon>Actinomycetota</taxon>
        <taxon>Actinomycetes</taxon>
        <taxon>Micromonosporales</taxon>
        <taxon>Micromonosporaceae</taxon>
        <taxon>Virgisporangium</taxon>
    </lineage>
</organism>
<protein>
    <submittedName>
        <fullName evidence="1">Uncharacterized protein</fullName>
    </submittedName>
</protein>
<evidence type="ECO:0000313" key="2">
    <source>
        <dbReference type="Proteomes" id="UP000635606"/>
    </source>
</evidence>